<dbReference type="Pfam" id="PF02517">
    <property type="entry name" value="Rce1-like"/>
    <property type="match status" value="1"/>
</dbReference>
<dbReference type="InterPro" id="IPR042150">
    <property type="entry name" value="MmRce1-like"/>
</dbReference>
<keyword evidence="1" id="KW-1133">Transmembrane helix</keyword>
<name>A0A1I2TAP5_9GAMM</name>
<dbReference type="InterPro" id="IPR003675">
    <property type="entry name" value="Rce1/LyrA-like_dom"/>
</dbReference>
<keyword evidence="1" id="KW-0472">Membrane</keyword>
<feature type="domain" description="CAAX prenyl protease 2/Lysostaphin resistance protein A-like" evidence="2">
    <location>
        <begin position="117"/>
        <end position="219"/>
    </location>
</feature>
<accession>A0A1I2TAP5</accession>
<dbReference type="PANTHER" id="PTHR35797">
    <property type="entry name" value="PROTEASE-RELATED"/>
    <property type="match status" value="1"/>
</dbReference>
<feature type="transmembrane region" description="Helical" evidence="1">
    <location>
        <begin position="186"/>
        <end position="214"/>
    </location>
</feature>
<organism evidence="3 4">
    <name type="scientific">Neptunomonas qingdaonensis</name>
    <dbReference type="NCBI Taxonomy" id="1045558"/>
    <lineage>
        <taxon>Bacteria</taxon>
        <taxon>Pseudomonadati</taxon>
        <taxon>Pseudomonadota</taxon>
        <taxon>Gammaproteobacteria</taxon>
        <taxon>Oceanospirillales</taxon>
        <taxon>Oceanospirillaceae</taxon>
        <taxon>Neptunomonas</taxon>
    </lineage>
</organism>
<dbReference type="GO" id="GO:0004175">
    <property type="term" value="F:endopeptidase activity"/>
    <property type="evidence" value="ECO:0007669"/>
    <property type="project" value="UniProtKB-ARBA"/>
</dbReference>
<protein>
    <recommendedName>
        <fullName evidence="2">CAAX prenyl protease 2/Lysostaphin resistance protein A-like domain-containing protein</fullName>
    </recommendedName>
</protein>
<keyword evidence="4" id="KW-1185">Reference proteome</keyword>
<evidence type="ECO:0000256" key="1">
    <source>
        <dbReference type="SAM" id="Phobius"/>
    </source>
</evidence>
<feature type="transmembrane region" description="Helical" evidence="1">
    <location>
        <begin position="226"/>
        <end position="244"/>
    </location>
</feature>
<evidence type="ECO:0000313" key="4">
    <source>
        <dbReference type="Proteomes" id="UP000198623"/>
    </source>
</evidence>
<dbReference type="GO" id="GO:0080120">
    <property type="term" value="P:CAAX-box protein maturation"/>
    <property type="evidence" value="ECO:0007669"/>
    <property type="project" value="UniProtKB-ARBA"/>
</dbReference>
<evidence type="ECO:0000313" key="3">
    <source>
        <dbReference type="EMBL" id="SFG61932.1"/>
    </source>
</evidence>
<dbReference type="RefSeq" id="WP_090728697.1">
    <property type="nucleotide sequence ID" value="NZ_FOOU01000009.1"/>
</dbReference>
<reference evidence="4" key="1">
    <citation type="submission" date="2016-10" db="EMBL/GenBank/DDBJ databases">
        <authorList>
            <person name="Varghese N."/>
            <person name="Submissions S."/>
        </authorList>
    </citation>
    <scope>NUCLEOTIDE SEQUENCE [LARGE SCALE GENOMIC DNA]</scope>
    <source>
        <strain evidence="4">CGMCC 1.10971</strain>
    </source>
</reference>
<dbReference type="Proteomes" id="UP000198623">
    <property type="component" value="Unassembled WGS sequence"/>
</dbReference>
<dbReference type="PANTHER" id="PTHR35797:SF1">
    <property type="entry name" value="PROTEASE"/>
    <property type="match status" value="1"/>
</dbReference>
<feature type="transmembrane region" description="Helical" evidence="1">
    <location>
        <begin position="43"/>
        <end position="65"/>
    </location>
</feature>
<dbReference type="AlphaFoldDB" id="A0A1I2TAP5"/>
<gene>
    <name evidence="3" type="ORF">SAMN05216175_109169</name>
</gene>
<dbReference type="OrthoDB" id="3693644at2"/>
<feature type="transmembrane region" description="Helical" evidence="1">
    <location>
        <begin position="85"/>
        <end position="103"/>
    </location>
</feature>
<proteinExistence type="predicted"/>
<keyword evidence="1" id="KW-0812">Transmembrane</keyword>
<dbReference type="STRING" id="1045558.SAMN05216175_109169"/>
<sequence length="266" mass="29707">MKIRLLLPYFAITFGLAWGLILVLMLFPVQIEAIFGKLSAKNPLFILAVYSPAIAALFLVIRHAGLQGLRRYLSRLLLWKVHWGWYAYLIIGIPSLFYAGAAIKGNLFTDPFPFSPWYQVLPALAFMLVLGPIEEFGWRGIALPLLQKRFAPIWAGLILGIIWGIWHFPAFYLSGTPQSSWSFLPFFIASIAISVIITPLFNASGGSILLPILVHWQLNNPIFPDAAPHDTIIFLAAAIVVVIIHRKKMFIRDGTVTEVIPANSKA</sequence>
<evidence type="ECO:0000259" key="2">
    <source>
        <dbReference type="Pfam" id="PF02517"/>
    </source>
</evidence>
<feature type="transmembrane region" description="Helical" evidence="1">
    <location>
        <begin position="153"/>
        <end position="174"/>
    </location>
</feature>
<dbReference type="EMBL" id="FOOU01000009">
    <property type="protein sequence ID" value="SFG61932.1"/>
    <property type="molecule type" value="Genomic_DNA"/>
</dbReference>
<feature type="transmembrane region" description="Helical" evidence="1">
    <location>
        <begin position="6"/>
        <end position="31"/>
    </location>
</feature>